<dbReference type="OrthoDB" id="5625514at2"/>
<accession>A0A1H4GPJ5</accession>
<evidence type="ECO:0000313" key="5">
    <source>
        <dbReference type="Proteomes" id="UP000199397"/>
    </source>
</evidence>
<keyword evidence="2" id="KW-0812">Transmembrane</keyword>
<dbReference type="InterPro" id="IPR052069">
    <property type="entry name" value="Ca-reg_mRNA-binding_domain"/>
</dbReference>
<dbReference type="CDD" id="cd04458">
    <property type="entry name" value="CSP_CDS"/>
    <property type="match status" value="1"/>
</dbReference>
<reference evidence="4 5" key="1">
    <citation type="submission" date="2016-10" db="EMBL/GenBank/DDBJ databases">
        <authorList>
            <person name="de Groot N.N."/>
        </authorList>
    </citation>
    <scope>NUCLEOTIDE SEQUENCE [LARGE SCALE GENOMIC DNA]</scope>
    <source>
        <strain evidence="4 5">DSM 21228</strain>
    </source>
</reference>
<dbReference type="GO" id="GO:0005829">
    <property type="term" value="C:cytosol"/>
    <property type="evidence" value="ECO:0007669"/>
    <property type="project" value="UniProtKB-ARBA"/>
</dbReference>
<keyword evidence="2" id="KW-0472">Membrane</keyword>
<evidence type="ECO:0000313" key="4">
    <source>
        <dbReference type="EMBL" id="SEB11241.1"/>
    </source>
</evidence>
<sequence>MRYQGKITDWKDDRGFGFITQNSSNTKVFVHISAFARGQKRPAVNELVTYECIKDEKRGFCAADVQYVQTANQPHKPARGAYAKKQGQGILTPLIAALLAVGGGVYAWQNATSTASGSYPVTESVGIQRLAEPLAPTSNTPAFQCQGKQFCSQMTSCAEATYYQKNCPDTEMDGDNDGVPCESQWCG</sequence>
<dbReference type="PROSITE" id="PS51857">
    <property type="entry name" value="CSD_2"/>
    <property type="match status" value="1"/>
</dbReference>
<proteinExistence type="predicted"/>
<dbReference type="AlphaFoldDB" id="A0A1H4GPJ5"/>
<dbReference type="Pfam" id="PF00313">
    <property type="entry name" value="CSD"/>
    <property type="match status" value="1"/>
</dbReference>
<keyword evidence="5" id="KW-1185">Reference proteome</keyword>
<keyword evidence="1" id="KW-0597">Phosphoprotein</keyword>
<dbReference type="InterPro" id="IPR008613">
    <property type="entry name" value="Excalibur_Ca-bd_domain"/>
</dbReference>
<dbReference type="GO" id="GO:0043488">
    <property type="term" value="P:regulation of mRNA stability"/>
    <property type="evidence" value="ECO:0007669"/>
    <property type="project" value="TreeGrafter"/>
</dbReference>
<dbReference type="Proteomes" id="UP000199397">
    <property type="component" value="Unassembled WGS sequence"/>
</dbReference>
<dbReference type="InterPro" id="IPR011129">
    <property type="entry name" value="CSD"/>
</dbReference>
<dbReference type="PANTHER" id="PTHR12962">
    <property type="entry name" value="CALCIUM-REGULATED HEAT STABLE PROTEIN CRHSP-24-RELATED"/>
    <property type="match status" value="1"/>
</dbReference>
<dbReference type="GO" id="GO:0003730">
    <property type="term" value="F:mRNA 3'-UTR binding"/>
    <property type="evidence" value="ECO:0007669"/>
    <property type="project" value="TreeGrafter"/>
</dbReference>
<gene>
    <name evidence="4" type="ORF">SAMN05660964_03612</name>
</gene>
<keyword evidence="2" id="KW-1133">Transmembrane helix</keyword>
<dbReference type="Gene3D" id="2.40.50.140">
    <property type="entry name" value="Nucleic acid-binding proteins"/>
    <property type="match status" value="1"/>
</dbReference>
<feature type="transmembrane region" description="Helical" evidence="2">
    <location>
        <begin position="89"/>
        <end position="108"/>
    </location>
</feature>
<dbReference type="InterPro" id="IPR002059">
    <property type="entry name" value="CSP_DNA-bd"/>
</dbReference>
<organism evidence="4 5">
    <name type="scientific">Thiothrix caldifontis</name>
    <dbReference type="NCBI Taxonomy" id="525918"/>
    <lineage>
        <taxon>Bacteria</taxon>
        <taxon>Pseudomonadati</taxon>
        <taxon>Pseudomonadota</taxon>
        <taxon>Gammaproteobacteria</taxon>
        <taxon>Thiotrichales</taxon>
        <taxon>Thiotrichaceae</taxon>
        <taxon>Thiothrix</taxon>
    </lineage>
</organism>
<dbReference type="InterPro" id="IPR012340">
    <property type="entry name" value="NA-bd_OB-fold"/>
</dbReference>
<evidence type="ECO:0000256" key="1">
    <source>
        <dbReference type="ARBA" id="ARBA00022553"/>
    </source>
</evidence>
<evidence type="ECO:0000256" key="2">
    <source>
        <dbReference type="SAM" id="Phobius"/>
    </source>
</evidence>
<feature type="domain" description="CSD" evidence="3">
    <location>
        <begin position="2"/>
        <end position="67"/>
    </location>
</feature>
<dbReference type="PANTHER" id="PTHR12962:SF1">
    <property type="entry name" value="COLD SHOCK DOMAIN-CONTAINING PROTEIN CG9705"/>
    <property type="match status" value="1"/>
</dbReference>
<name>A0A1H4GPJ5_9GAMM</name>
<evidence type="ECO:0000259" key="3">
    <source>
        <dbReference type="PROSITE" id="PS51857"/>
    </source>
</evidence>
<dbReference type="EMBL" id="FNQP01000037">
    <property type="protein sequence ID" value="SEB11241.1"/>
    <property type="molecule type" value="Genomic_DNA"/>
</dbReference>
<dbReference type="RefSeq" id="WP_093070891.1">
    <property type="nucleotide sequence ID" value="NZ_FNQP01000037.1"/>
</dbReference>
<dbReference type="Pfam" id="PF05901">
    <property type="entry name" value="Excalibur"/>
    <property type="match status" value="1"/>
</dbReference>
<dbReference type="STRING" id="525918.SAMN05660964_03612"/>
<dbReference type="SMART" id="SM00357">
    <property type="entry name" value="CSP"/>
    <property type="match status" value="1"/>
</dbReference>
<protein>
    <submittedName>
        <fullName evidence="4">Cold shock protein, CspA family</fullName>
    </submittedName>
</protein>
<dbReference type="SUPFAM" id="SSF50249">
    <property type="entry name" value="Nucleic acid-binding proteins"/>
    <property type="match status" value="1"/>
</dbReference>